<accession>A0AA48KCX0</accession>
<keyword evidence="3" id="KW-1185">Reference proteome</keyword>
<feature type="domain" description="Fe/B12 periplasmic-binding" evidence="1">
    <location>
        <begin position="71"/>
        <end position="99"/>
    </location>
</feature>
<dbReference type="AlphaFoldDB" id="A0AA48KCX0"/>
<reference evidence="2" key="1">
    <citation type="journal article" date="2023" name="Int. J. Syst. Evol. Microbiol.">
        <title>Mesoterricola silvestris gen. nov., sp. nov., Mesoterricola sediminis sp. nov., Geothrix oryzae sp. nov., Geothrix edaphica sp. nov., Geothrix rubra sp. nov., and Geothrix limicola sp. nov., six novel members of Acidobacteriota isolated from soils.</title>
        <authorList>
            <person name="Itoh H."/>
            <person name="Sugisawa Y."/>
            <person name="Mise K."/>
            <person name="Xu Z."/>
            <person name="Kuniyasu M."/>
            <person name="Ushijima N."/>
            <person name="Kawano K."/>
            <person name="Kobayashi E."/>
            <person name="Shiratori Y."/>
            <person name="Masuda Y."/>
            <person name="Senoo K."/>
        </authorList>
    </citation>
    <scope>NUCLEOTIDE SEQUENCE</scope>
    <source>
        <strain evidence="2">W786</strain>
    </source>
</reference>
<dbReference type="EMBL" id="AP027081">
    <property type="protein sequence ID" value="BDU75757.1"/>
    <property type="molecule type" value="Genomic_DNA"/>
</dbReference>
<dbReference type="PROSITE" id="PS50983">
    <property type="entry name" value="FE_B12_PBP"/>
    <property type="match status" value="1"/>
</dbReference>
<protein>
    <recommendedName>
        <fullName evidence="1">Fe/B12 periplasmic-binding domain-containing protein</fullName>
    </recommendedName>
</protein>
<proteinExistence type="predicted"/>
<name>A0AA48KCX0_9BACT</name>
<dbReference type="InterPro" id="IPR002491">
    <property type="entry name" value="ABC_transptr_periplasmic_BD"/>
</dbReference>
<evidence type="ECO:0000313" key="2">
    <source>
        <dbReference type="EMBL" id="BDU75757.1"/>
    </source>
</evidence>
<gene>
    <name evidence="2" type="ORF">METESE_07150</name>
</gene>
<evidence type="ECO:0000259" key="1">
    <source>
        <dbReference type="PROSITE" id="PS50983"/>
    </source>
</evidence>
<dbReference type="RefSeq" id="WP_243329231.1">
    <property type="nucleotide sequence ID" value="NZ_AP027081.1"/>
</dbReference>
<organism evidence="2 3">
    <name type="scientific">Mesoterricola sediminis</name>
    <dbReference type="NCBI Taxonomy" id="2927980"/>
    <lineage>
        <taxon>Bacteria</taxon>
        <taxon>Pseudomonadati</taxon>
        <taxon>Acidobacteriota</taxon>
        <taxon>Holophagae</taxon>
        <taxon>Holophagales</taxon>
        <taxon>Holophagaceae</taxon>
        <taxon>Mesoterricola</taxon>
    </lineage>
</organism>
<evidence type="ECO:0000313" key="3">
    <source>
        <dbReference type="Proteomes" id="UP001228113"/>
    </source>
</evidence>
<sequence>MQIARTGSREISITGNIKTTDDYLAIRRMAQDLVEEGVTAITFLIDASLSMPSSVIGYFVKLVKRDKIALRMVIEDPRLLELLEELGLKDAFGAVGKTA</sequence>
<dbReference type="KEGG" id="msea:METESE_07150"/>
<dbReference type="Proteomes" id="UP001228113">
    <property type="component" value="Chromosome"/>
</dbReference>